<dbReference type="InterPro" id="IPR046670">
    <property type="entry name" value="DUF6540"/>
</dbReference>
<accession>A0AAN6YUB0</accession>
<dbReference type="Proteomes" id="UP001302812">
    <property type="component" value="Unassembled WGS sequence"/>
</dbReference>
<sequence length="113" mass="12623">MQSGHKIYLHASLGAPRAHHSLFVETNAQTGTGHLYHVTGNIQSGMVYAPRPELHPLASPEFQRRKLLGYVPESEYHRVDEICRSVEPPAKQFDGARPLVPRDRLRALSGVDC</sequence>
<comment type="caution">
    <text evidence="1">The sequence shown here is derived from an EMBL/GenBank/DDBJ whole genome shotgun (WGS) entry which is preliminary data.</text>
</comment>
<protein>
    <submittedName>
        <fullName evidence="1">Uncharacterized protein</fullName>
    </submittedName>
</protein>
<proteinExistence type="predicted"/>
<organism evidence="1 2">
    <name type="scientific">Canariomyces notabilis</name>
    <dbReference type="NCBI Taxonomy" id="2074819"/>
    <lineage>
        <taxon>Eukaryota</taxon>
        <taxon>Fungi</taxon>
        <taxon>Dikarya</taxon>
        <taxon>Ascomycota</taxon>
        <taxon>Pezizomycotina</taxon>
        <taxon>Sordariomycetes</taxon>
        <taxon>Sordariomycetidae</taxon>
        <taxon>Sordariales</taxon>
        <taxon>Chaetomiaceae</taxon>
        <taxon>Canariomyces</taxon>
    </lineage>
</organism>
<dbReference type="EMBL" id="MU853339">
    <property type="protein sequence ID" value="KAK4113349.1"/>
    <property type="molecule type" value="Genomic_DNA"/>
</dbReference>
<keyword evidence="2" id="KW-1185">Reference proteome</keyword>
<gene>
    <name evidence="1" type="ORF">N656DRAFT_778117</name>
</gene>
<dbReference type="Pfam" id="PF20174">
    <property type="entry name" value="DUF6540"/>
    <property type="match status" value="1"/>
</dbReference>
<dbReference type="AlphaFoldDB" id="A0AAN6YUB0"/>
<reference evidence="1" key="2">
    <citation type="submission" date="2023-05" db="EMBL/GenBank/DDBJ databases">
        <authorList>
            <consortium name="Lawrence Berkeley National Laboratory"/>
            <person name="Steindorff A."/>
            <person name="Hensen N."/>
            <person name="Bonometti L."/>
            <person name="Westerberg I."/>
            <person name="Brannstrom I.O."/>
            <person name="Guillou S."/>
            <person name="Cros-Aarteil S."/>
            <person name="Calhoun S."/>
            <person name="Haridas S."/>
            <person name="Kuo A."/>
            <person name="Mondo S."/>
            <person name="Pangilinan J."/>
            <person name="Riley R."/>
            <person name="Labutti K."/>
            <person name="Andreopoulos B."/>
            <person name="Lipzen A."/>
            <person name="Chen C."/>
            <person name="Yanf M."/>
            <person name="Daum C."/>
            <person name="Ng V."/>
            <person name="Clum A."/>
            <person name="Ohm R."/>
            <person name="Martin F."/>
            <person name="Silar P."/>
            <person name="Natvig D."/>
            <person name="Lalanne C."/>
            <person name="Gautier V."/>
            <person name="Ament-Velasquez S.L."/>
            <person name="Kruys A."/>
            <person name="Hutchinson M.I."/>
            <person name="Powell A.J."/>
            <person name="Barry K."/>
            <person name="Miller A.N."/>
            <person name="Grigoriev I.V."/>
            <person name="Debuchy R."/>
            <person name="Gladieux P."/>
            <person name="Thoren M.H."/>
            <person name="Johannesson H."/>
        </authorList>
    </citation>
    <scope>NUCLEOTIDE SEQUENCE</scope>
    <source>
        <strain evidence="1">CBS 508.74</strain>
    </source>
</reference>
<evidence type="ECO:0000313" key="2">
    <source>
        <dbReference type="Proteomes" id="UP001302812"/>
    </source>
</evidence>
<dbReference type="RefSeq" id="XP_064670919.1">
    <property type="nucleotide sequence ID" value="XM_064814954.1"/>
</dbReference>
<dbReference type="GeneID" id="89939079"/>
<evidence type="ECO:0000313" key="1">
    <source>
        <dbReference type="EMBL" id="KAK4113349.1"/>
    </source>
</evidence>
<name>A0AAN6YUB0_9PEZI</name>
<reference evidence="1" key="1">
    <citation type="journal article" date="2023" name="Mol. Phylogenet. Evol.">
        <title>Genome-scale phylogeny and comparative genomics of the fungal order Sordariales.</title>
        <authorList>
            <person name="Hensen N."/>
            <person name="Bonometti L."/>
            <person name="Westerberg I."/>
            <person name="Brannstrom I.O."/>
            <person name="Guillou S."/>
            <person name="Cros-Aarteil S."/>
            <person name="Calhoun S."/>
            <person name="Haridas S."/>
            <person name="Kuo A."/>
            <person name="Mondo S."/>
            <person name="Pangilinan J."/>
            <person name="Riley R."/>
            <person name="LaButti K."/>
            <person name="Andreopoulos B."/>
            <person name="Lipzen A."/>
            <person name="Chen C."/>
            <person name="Yan M."/>
            <person name="Daum C."/>
            <person name="Ng V."/>
            <person name="Clum A."/>
            <person name="Steindorff A."/>
            <person name="Ohm R.A."/>
            <person name="Martin F."/>
            <person name="Silar P."/>
            <person name="Natvig D.O."/>
            <person name="Lalanne C."/>
            <person name="Gautier V."/>
            <person name="Ament-Velasquez S.L."/>
            <person name="Kruys A."/>
            <person name="Hutchinson M.I."/>
            <person name="Powell A.J."/>
            <person name="Barry K."/>
            <person name="Miller A.N."/>
            <person name="Grigoriev I.V."/>
            <person name="Debuchy R."/>
            <person name="Gladieux P."/>
            <person name="Hiltunen Thoren M."/>
            <person name="Johannesson H."/>
        </authorList>
    </citation>
    <scope>NUCLEOTIDE SEQUENCE</scope>
    <source>
        <strain evidence="1">CBS 508.74</strain>
    </source>
</reference>